<feature type="active site" description="Proton donor/acceptor" evidence="4">
    <location>
        <position position="140"/>
    </location>
</feature>
<feature type="active site" description="Acyl-thioester intermediate" evidence="4">
    <location>
        <position position="204"/>
    </location>
</feature>
<evidence type="ECO:0000313" key="6">
    <source>
        <dbReference type="EMBL" id="HJF88203.1"/>
    </source>
</evidence>
<dbReference type="Proteomes" id="UP000747013">
    <property type="component" value="Unassembled WGS sequence"/>
</dbReference>
<name>A0A921HV14_9LACO</name>
<evidence type="ECO:0000256" key="2">
    <source>
        <dbReference type="ARBA" id="ARBA00022801"/>
    </source>
</evidence>
<accession>A0A921HV14</accession>
<dbReference type="InterPro" id="IPR042007">
    <property type="entry name" value="Sortase_A"/>
</dbReference>
<comment type="caution">
    <text evidence="6">The sequence shown here is derived from an EMBL/GenBank/DDBJ whole genome shotgun (WGS) entry which is preliminary data.</text>
</comment>
<keyword evidence="5" id="KW-0812">Transmembrane</keyword>
<dbReference type="EMBL" id="DYWC01000285">
    <property type="protein sequence ID" value="HJF88203.1"/>
    <property type="molecule type" value="Genomic_DNA"/>
</dbReference>
<organism evidence="6 7">
    <name type="scientific">Companilactobacillus farciminis</name>
    <dbReference type="NCBI Taxonomy" id="1612"/>
    <lineage>
        <taxon>Bacteria</taxon>
        <taxon>Bacillati</taxon>
        <taxon>Bacillota</taxon>
        <taxon>Bacilli</taxon>
        <taxon>Lactobacillales</taxon>
        <taxon>Lactobacillaceae</taxon>
        <taxon>Companilactobacillus</taxon>
    </lineage>
</organism>
<gene>
    <name evidence="6" type="ORF">K8V88_12285</name>
</gene>
<reference evidence="6" key="1">
    <citation type="journal article" date="2021" name="PeerJ">
        <title>Extensive microbial diversity within the chicken gut microbiome revealed by metagenomics and culture.</title>
        <authorList>
            <person name="Gilroy R."/>
            <person name="Ravi A."/>
            <person name="Getino M."/>
            <person name="Pursley I."/>
            <person name="Horton D.L."/>
            <person name="Alikhan N.F."/>
            <person name="Baker D."/>
            <person name="Gharbi K."/>
            <person name="Hall N."/>
            <person name="Watson M."/>
            <person name="Adriaenssens E.M."/>
            <person name="Foster-Nyarko E."/>
            <person name="Jarju S."/>
            <person name="Secka A."/>
            <person name="Antonio M."/>
            <person name="Oren A."/>
            <person name="Chaudhuri R.R."/>
            <person name="La Ragione R."/>
            <person name="Hildebrand F."/>
            <person name="Pallen M.J."/>
        </authorList>
    </citation>
    <scope>NUCLEOTIDE SEQUENCE</scope>
    <source>
        <strain evidence="6">7886</strain>
    </source>
</reference>
<feature type="transmembrane region" description="Helical" evidence="5">
    <location>
        <begin position="20"/>
        <end position="37"/>
    </location>
</feature>
<dbReference type="GO" id="GO:0008234">
    <property type="term" value="F:cysteine-type peptidase activity"/>
    <property type="evidence" value="ECO:0007669"/>
    <property type="project" value="UniProtKB-KW"/>
</dbReference>
<dbReference type="GO" id="GO:0006508">
    <property type="term" value="P:proteolysis"/>
    <property type="evidence" value="ECO:0007669"/>
    <property type="project" value="UniProtKB-KW"/>
</dbReference>
<sequence>MILNSKKDSKLKIIWKQKWIRITTYILLSLVAIFLVFNKSITNYLVRSYQPIINRSTIQNANKSNGKNDYASVKKLTLAQIARARVNAKNIPIVGQICIPDDGINLPIAKGINNTNLAFAAGTFRNNMEMGKGNYALAGHNMSNLGPKVLFSPLYYRAKVGQKIYLTDMKNVYTYKITSKNFVSKYRVDLVKKTKKKQITLITCDATGANRLAVQGKYISSRKYQKTPQNVRKALSQKFNQ</sequence>
<keyword evidence="3" id="KW-0788">Thiol protease</keyword>
<reference evidence="6" key="2">
    <citation type="submission" date="2021-09" db="EMBL/GenBank/DDBJ databases">
        <authorList>
            <person name="Gilroy R."/>
        </authorList>
    </citation>
    <scope>NUCLEOTIDE SEQUENCE</scope>
    <source>
        <strain evidence="6">7886</strain>
    </source>
</reference>
<dbReference type="Pfam" id="PF04203">
    <property type="entry name" value="Sortase"/>
    <property type="match status" value="1"/>
</dbReference>
<dbReference type="NCBIfam" id="TIGR01076">
    <property type="entry name" value="sortase_fam"/>
    <property type="match status" value="1"/>
</dbReference>
<evidence type="ECO:0000256" key="4">
    <source>
        <dbReference type="PIRSR" id="PIRSR605754-1"/>
    </source>
</evidence>
<dbReference type="AlphaFoldDB" id="A0A921HV14"/>
<evidence type="ECO:0000256" key="3">
    <source>
        <dbReference type="ARBA" id="ARBA00022807"/>
    </source>
</evidence>
<evidence type="ECO:0000313" key="7">
    <source>
        <dbReference type="Proteomes" id="UP000747013"/>
    </source>
</evidence>
<dbReference type="SUPFAM" id="SSF63817">
    <property type="entry name" value="Sortase"/>
    <property type="match status" value="1"/>
</dbReference>
<evidence type="ECO:0000256" key="1">
    <source>
        <dbReference type="ARBA" id="ARBA00022670"/>
    </source>
</evidence>
<keyword evidence="2" id="KW-0378">Hydrolase</keyword>
<dbReference type="InterPro" id="IPR023365">
    <property type="entry name" value="Sortase_dom-sf"/>
</dbReference>
<dbReference type="Gene3D" id="2.40.260.10">
    <property type="entry name" value="Sortase"/>
    <property type="match status" value="1"/>
</dbReference>
<keyword evidence="5" id="KW-1133">Transmembrane helix</keyword>
<evidence type="ECO:0000256" key="5">
    <source>
        <dbReference type="SAM" id="Phobius"/>
    </source>
</evidence>
<keyword evidence="1" id="KW-0645">Protease</keyword>
<dbReference type="CDD" id="cd06165">
    <property type="entry name" value="Sortase_A"/>
    <property type="match status" value="1"/>
</dbReference>
<proteinExistence type="predicted"/>
<dbReference type="InterPro" id="IPR005754">
    <property type="entry name" value="Sortase"/>
</dbReference>
<protein>
    <submittedName>
        <fullName evidence="6">Class A sortase</fullName>
    </submittedName>
</protein>
<keyword evidence="5" id="KW-0472">Membrane</keyword>